<feature type="transmembrane region" description="Helical" evidence="1">
    <location>
        <begin position="42"/>
        <end position="61"/>
    </location>
</feature>
<protein>
    <recommendedName>
        <fullName evidence="4">Prenyltransferase</fullName>
    </recommendedName>
</protein>
<reference evidence="2 3" key="1">
    <citation type="submission" date="2021-03" db="EMBL/GenBank/DDBJ databases">
        <title>Winogradskyella sp. nov., isolated from costal sediment.</title>
        <authorList>
            <person name="Gao C."/>
        </authorList>
    </citation>
    <scope>NUCLEOTIDE SEQUENCE [LARGE SCALE GENOMIC DNA]</scope>
    <source>
        <strain evidence="2 3">DF17</strain>
    </source>
</reference>
<feature type="transmembrane region" description="Helical" evidence="1">
    <location>
        <begin position="137"/>
        <end position="158"/>
    </location>
</feature>
<comment type="caution">
    <text evidence="2">The sequence shown here is derived from an EMBL/GenBank/DDBJ whole genome shotgun (WGS) entry which is preliminary data.</text>
</comment>
<dbReference type="RefSeq" id="WP_208154640.1">
    <property type="nucleotide sequence ID" value="NZ_JAGEVF010000008.1"/>
</dbReference>
<keyword evidence="1" id="KW-0472">Membrane</keyword>
<proteinExistence type="predicted"/>
<evidence type="ECO:0000313" key="2">
    <source>
        <dbReference type="EMBL" id="MBO3117285.1"/>
    </source>
</evidence>
<evidence type="ECO:0000313" key="3">
    <source>
        <dbReference type="Proteomes" id="UP000676776"/>
    </source>
</evidence>
<keyword evidence="1" id="KW-1133">Transmembrane helix</keyword>
<gene>
    <name evidence="2" type="ORF">J4050_11030</name>
</gene>
<sequence>MKYLKGLLNFYINSSIHVALAAYALTWVTLIQLHLEYEESSLYFVFYGTIVAYNFVKYFGLVKFHHRKFTSSLQGIQIISALAFTAMFYYVIQLNSTSLILAGVITVITFFYAIPFVPKRLLFDEQRNLRQISGLKIYVIALVWALTTVLLPIINNSIEINTDVVISFVQRGLYVIVLMLPFEIRDLKYDNLKLATVPQKIGVRNTKLLGSALLLMFVLCEMLKSNTYLEQVIITAVLSFITLLLLLLASKNQSNYYSAFWVEGLPILWLLLLLVFG</sequence>
<dbReference type="EMBL" id="JAGEVF010000008">
    <property type="protein sequence ID" value="MBO3117285.1"/>
    <property type="molecule type" value="Genomic_DNA"/>
</dbReference>
<feature type="transmembrane region" description="Helical" evidence="1">
    <location>
        <begin position="7"/>
        <end position="30"/>
    </location>
</feature>
<organism evidence="2 3">
    <name type="scientific">Winogradskyella pelagia</name>
    <dbReference type="NCBI Taxonomy" id="2819984"/>
    <lineage>
        <taxon>Bacteria</taxon>
        <taxon>Pseudomonadati</taxon>
        <taxon>Bacteroidota</taxon>
        <taxon>Flavobacteriia</taxon>
        <taxon>Flavobacteriales</taxon>
        <taxon>Flavobacteriaceae</taxon>
        <taxon>Winogradskyella</taxon>
    </lineage>
</organism>
<keyword evidence="3" id="KW-1185">Reference proteome</keyword>
<name>A0ABS3T3H2_9FLAO</name>
<feature type="transmembrane region" description="Helical" evidence="1">
    <location>
        <begin position="231"/>
        <end position="249"/>
    </location>
</feature>
<feature type="transmembrane region" description="Helical" evidence="1">
    <location>
        <begin position="164"/>
        <end position="184"/>
    </location>
</feature>
<feature type="transmembrane region" description="Helical" evidence="1">
    <location>
        <begin position="98"/>
        <end position="117"/>
    </location>
</feature>
<feature type="transmembrane region" description="Helical" evidence="1">
    <location>
        <begin position="256"/>
        <end position="276"/>
    </location>
</feature>
<accession>A0ABS3T3H2</accession>
<feature type="transmembrane region" description="Helical" evidence="1">
    <location>
        <begin position="205"/>
        <end position="225"/>
    </location>
</feature>
<keyword evidence="1" id="KW-0812">Transmembrane</keyword>
<evidence type="ECO:0008006" key="4">
    <source>
        <dbReference type="Google" id="ProtNLM"/>
    </source>
</evidence>
<evidence type="ECO:0000256" key="1">
    <source>
        <dbReference type="SAM" id="Phobius"/>
    </source>
</evidence>
<dbReference type="Proteomes" id="UP000676776">
    <property type="component" value="Unassembled WGS sequence"/>
</dbReference>
<feature type="transmembrane region" description="Helical" evidence="1">
    <location>
        <begin position="73"/>
        <end position="92"/>
    </location>
</feature>